<evidence type="ECO:0000256" key="2">
    <source>
        <dbReference type="ARBA" id="ARBA00022777"/>
    </source>
</evidence>
<sequence length="348" mass="39317">MQHNRSTHAQQALSIGDITIDAFIELEQKSAHIEHEMYGNEICMNFGDKLPYRNIIEVPAVGNSANASVAMARLGLSSALLAYVGDDIHGKQCLKQLKKEYVDTKYIVTDKNLHTNYHFVLRYGAERTILIKHSDFKRNLKKELSGKKIPSLIYLSSIGEPPFSYYNDIARYVYTHNIKFVFQPGTRQIDIGYEKLKDIYKLTNIFTCNVEEARHILSLASHKNIKTLSVKNILQEMHKLGPKIVVITDGPKGAYAFDGRQVKNESYFIPIYPDPKPPVDRTGAGDAFASTFASAIMLDHDIKTALQWAGINSMSVVQYIGAQEGLLTQKKIQDFLKKAPKEYVARKM</sequence>
<dbReference type="Pfam" id="PF00294">
    <property type="entry name" value="PfkB"/>
    <property type="match status" value="1"/>
</dbReference>
<dbReference type="SUPFAM" id="SSF53613">
    <property type="entry name" value="Ribokinase-like"/>
    <property type="match status" value="1"/>
</dbReference>
<proteinExistence type="predicted"/>
<dbReference type="InterPro" id="IPR029056">
    <property type="entry name" value="Ribokinase-like"/>
</dbReference>
<keyword evidence="2" id="KW-0418">Kinase</keyword>
<dbReference type="GO" id="GO:0016301">
    <property type="term" value="F:kinase activity"/>
    <property type="evidence" value="ECO:0007669"/>
    <property type="project" value="UniProtKB-KW"/>
</dbReference>
<dbReference type="AlphaFoldDB" id="A0A1F6WQI2"/>
<dbReference type="STRING" id="1801766.A2997_01305"/>
<feature type="domain" description="Carbohydrate kinase PfkB" evidence="3">
    <location>
        <begin position="62"/>
        <end position="326"/>
    </location>
</feature>
<dbReference type="Proteomes" id="UP000179448">
    <property type="component" value="Unassembled WGS sequence"/>
</dbReference>
<gene>
    <name evidence="4" type="ORF">A2997_01305</name>
</gene>
<name>A0A1F6WQI2_9BACT</name>
<keyword evidence="1" id="KW-0808">Transferase</keyword>
<evidence type="ECO:0000313" key="5">
    <source>
        <dbReference type="Proteomes" id="UP000179448"/>
    </source>
</evidence>
<evidence type="ECO:0000313" key="4">
    <source>
        <dbReference type="EMBL" id="OGI84116.1"/>
    </source>
</evidence>
<dbReference type="Gene3D" id="3.40.1190.20">
    <property type="match status" value="1"/>
</dbReference>
<comment type="caution">
    <text evidence="4">The sequence shown here is derived from an EMBL/GenBank/DDBJ whole genome shotgun (WGS) entry which is preliminary data.</text>
</comment>
<evidence type="ECO:0000259" key="3">
    <source>
        <dbReference type="Pfam" id="PF00294"/>
    </source>
</evidence>
<dbReference type="EMBL" id="MFUQ01000003">
    <property type="protein sequence ID" value="OGI84116.1"/>
    <property type="molecule type" value="Genomic_DNA"/>
</dbReference>
<dbReference type="GO" id="GO:0006796">
    <property type="term" value="P:phosphate-containing compound metabolic process"/>
    <property type="evidence" value="ECO:0007669"/>
    <property type="project" value="UniProtKB-ARBA"/>
</dbReference>
<dbReference type="InterPro" id="IPR011611">
    <property type="entry name" value="PfkB_dom"/>
</dbReference>
<dbReference type="PANTHER" id="PTHR10584:SF166">
    <property type="entry name" value="RIBOKINASE"/>
    <property type="match status" value="1"/>
</dbReference>
<accession>A0A1F6WQI2</accession>
<reference evidence="4 5" key="1">
    <citation type="journal article" date="2016" name="Nat. Commun.">
        <title>Thousands of microbial genomes shed light on interconnected biogeochemical processes in an aquifer system.</title>
        <authorList>
            <person name="Anantharaman K."/>
            <person name="Brown C.T."/>
            <person name="Hug L.A."/>
            <person name="Sharon I."/>
            <person name="Castelle C.J."/>
            <person name="Probst A.J."/>
            <person name="Thomas B.C."/>
            <person name="Singh A."/>
            <person name="Wilkins M.J."/>
            <person name="Karaoz U."/>
            <person name="Brodie E.L."/>
            <person name="Williams K.H."/>
            <person name="Hubbard S.S."/>
            <person name="Banfield J.F."/>
        </authorList>
    </citation>
    <scope>NUCLEOTIDE SEQUENCE [LARGE SCALE GENOMIC DNA]</scope>
</reference>
<evidence type="ECO:0000256" key="1">
    <source>
        <dbReference type="ARBA" id="ARBA00022679"/>
    </source>
</evidence>
<dbReference type="PRINTS" id="PR00990">
    <property type="entry name" value="RIBOKINASE"/>
</dbReference>
<dbReference type="PANTHER" id="PTHR10584">
    <property type="entry name" value="SUGAR KINASE"/>
    <property type="match status" value="1"/>
</dbReference>
<organism evidence="4 5">
    <name type="scientific">Candidatus Nomurabacteria bacterium RIFCSPLOWO2_01_FULL_36_10b</name>
    <dbReference type="NCBI Taxonomy" id="1801766"/>
    <lineage>
        <taxon>Bacteria</taxon>
        <taxon>Candidatus Nomuraibacteriota</taxon>
    </lineage>
</organism>
<dbReference type="InterPro" id="IPR002139">
    <property type="entry name" value="Ribo/fructo_kinase"/>
</dbReference>
<protein>
    <recommendedName>
        <fullName evidence="3">Carbohydrate kinase PfkB domain-containing protein</fullName>
    </recommendedName>
</protein>